<dbReference type="Proteomes" id="UP000636960">
    <property type="component" value="Unassembled WGS sequence"/>
</dbReference>
<evidence type="ECO:0000313" key="1">
    <source>
        <dbReference type="EMBL" id="GIE93821.1"/>
    </source>
</evidence>
<keyword evidence="2" id="KW-1185">Reference proteome</keyword>
<gene>
    <name evidence="1" type="ORF">Ari01nite_12860</name>
</gene>
<evidence type="ECO:0000313" key="2">
    <source>
        <dbReference type="Proteomes" id="UP000636960"/>
    </source>
</evidence>
<dbReference type="EMBL" id="BOMV01000007">
    <property type="protein sequence ID" value="GIE93821.1"/>
    <property type="molecule type" value="Genomic_DNA"/>
</dbReference>
<proteinExistence type="predicted"/>
<organism evidence="1 2">
    <name type="scientific">Paractinoplanes rishiriensis</name>
    <dbReference type="NCBI Taxonomy" id="1050105"/>
    <lineage>
        <taxon>Bacteria</taxon>
        <taxon>Bacillati</taxon>
        <taxon>Actinomycetota</taxon>
        <taxon>Actinomycetes</taxon>
        <taxon>Micromonosporales</taxon>
        <taxon>Micromonosporaceae</taxon>
        <taxon>Paractinoplanes</taxon>
    </lineage>
</organism>
<dbReference type="RefSeq" id="WP_203780107.1">
    <property type="nucleotide sequence ID" value="NZ_BOMV01000007.1"/>
</dbReference>
<protein>
    <submittedName>
        <fullName evidence="1">Uncharacterized protein</fullName>
    </submittedName>
</protein>
<reference evidence="1" key="1">
    <citation type="submission" date="2021-01" db="EMBL/GenBank/DDBJ databases">
        <title>Whole genome shotgun sequence of Actinoplanes rishiriensis NBRC 108556.</title>
        <authorList>
            <person name="Komaki H."/>
            <person name="Tamura T."/>
        </authorList>
    </citation>
    <scope>NUCLEOTIDE SEQUENCE</scope>
    <source>
        <strain evidence="1">NBRC 108556</strain>
    </source>
</reference>
<name>A0A919JZH5_9ACTN</name>
<comment type="caution">
    <text evidence="1">The sequence shown here is derived from an EMBL/GenBank/DDBJ whole genome shotgun (WGS) entry which is preliminary data.</text>
</comment>
<accession>A0A919JZH5</accession>
<sequence length="115" mass="12730">MTRLEGATGTRAGPTPEDLQWAMGEASKELVPVAPGWFRAWPTGEDKWSVINVRAATQLVVNHSREDDRHPTSWTVRAHYGGHAIELRVGPYETKAQATLVAQAILKLAYREKAP</sequence>
<dbReference type="AlphaFoldDB" id="A0A919JZH5"/>